<dbReference type="AlphaFoldDB" id="A0A0F8W4Y4"/>
<dbReference type="SUPFAM" id="SSF52540">
    <property type="entry name" value="P-loop containing nucleoside triphosphate hydrolases"/>
    <property type="match status" value="1"/>
</dbReference>
<dbReference type="Gene3D" id="3.40.50.300">
    <property type="entry name" value="P-loop containing nucleotide triphosphate hydrolases"/>
    <property type="match status" value="1"/>
</dbReference>
<dbReference type="EMBL" id="LAZR01070264">
    <property type="protein sequence ID" value="KKK43205.1"/>
    <property type="molecule type" value="Genomic_DNA"/>
</dbReference>
<name>A0A0F8W4Y4_9ZZZZ</name>
<gene>
    <name evidence="2" type="ORF">LCGC14_3168760</name>
</gene>
<organism evidence="2">
    <name type="scientific">marine sediment metagenome</name>
    <dbReference type="NCBI Taxonomy" id="412755"/>
    <lineage>
        <taxon>unclassified sequences</taxon>
        <taxon>metagenomes</taxon>
        <taxon>ecological metagenomes</taxon>
    </lineage>
</organism>
<feature type="domain" description="ABC transporter" evidence="1">
    <location>
        <begin position="5"/>
        <end position="93"/>
    </location>
</feature>
<comment type="caution">
    <text evidence="2">The sequence shown here is derived from an EMBL/GenBank/DDBJ whole genome shotgun (WGS) entry which is preliminary data.</text>
</comment>
<reference evidence="2" key="1">
    <citation type="journal article" date="2015" name="Nature">
        <title>Complex archaea that bridge the gap between prokaryotes and eukaryotes.</title>
        <authorList>
            <person name="Spang A."/>
            <person name="Saw J.H."/>
            <person name="Jorgensen S.L."/>
            <person name="Zaremba-Niedzwiedzka K."/>
            <person name="Martijn J."/>
            <person name="Lind A.E."/>
            <person name="van Eijk R."/>
            <person name="Schleper C."/>
            <person name="Guy L."/>
            <person name="Ettema T.J."/>
        </authorList>
    </citation>
    <scope>NUCLEOTIDE SEQUENCE</scope>
</reference>
<protein>
    <recommendedName>
        <fullName evidence="1">ABC transporter domain-containing protein</fullName>
    </recommendedName>
</protein>
<accession>A0A0F8W4Y4</accession>
<dbReference type="InterPro" id="IPR027417">
    <property type="entry name" value="P-loop_NTPase"/>
</dbReference>
<dbReference type="PANTHER" id="PTHR43394:SF1">
    <property type="entry name" value="ATP-BINDING CASSETTE SUB-FAMILY B MEMBER 10, MITOCHONDRIAL"/>
    <property type="match status" value="1"/>
</dbReference>
<dbReference type="InterPro" id="IPR039421">
    <property type="entry name" value="Type_1_exporter"/>
</dbReference>
<proteinExistence type="predicted"/>
<dbReference type="GO" id="GO:0016887">
    <property type="term" value="F:ATP hydrolysis activity"/>
    <property type="evidence" value="ECO:0007669"/>
    <property type="project" value="InterPro"/>
</dbReference>
<dbReference type="GO" id="GO:0005524">
    <property type="term" value="F:ATP binding"/>
    <property type="evidence" value="ECO:0007669"/>
    <property type="project" value="InterPro"/>
</dbReference>
<dbReference type="Pfam" id="PF00005">
    <property type="entry name" value="ABC_tran"/>
    <property type="match status" value="1"/>
</dbReference>
<dbReference type="InterPro" id="IPR003439">
    <property type="entry name" value="ABC_transporter-like_ATP-bd"/>
</dbReference>
<evidence type="ECO:0000313" key="2">
    <source>
        <dbReference type="EMBL" id="KKK43205.1"/>
    </source>
</evidence>
<sequence>RCELVNIVAQQHHIFDGTIAENLRYAAPSATKQQMRTACQQAQLGDWLSELKLGLDTRLGTGGRSLSRGQSRRLALAQALLRAPAILVLDEPTEGLDNQSKHQVMDAILTSMQHCTVISITHDPALLANMDKVIWLEQGQVKAIATHQQLLTEHADYVNLITRF</sequence>
<dbReference type="PANTHER" id="PTHR43394">
    <property type="entry name" value="ATP-DEPENDENT PERMEASE MDL1, MITOCHONDRIAL"/>
    <property type="match status" value="1"/>
</dbReference>
<evidence type="ECO:0000259" key="1">
    <source>
        <dbReference type="Pfam" id="PF00005"/>
    </source>
</evidence>
<feature type="non-terminal residue" evidence="2">
    <location>
        <position position="1"/>
    </location>
</feature>
<dbReference type="GO" id="GO:0015421">
    <property type="term" value="F:ABC-type oligopeptide transporter activity"/>
    <property type="evidence" value="ECO:0007669"/>
    <property type="project" value="TreeGrafter"/>
</dbReference>